<name>A0ABP6CDZ9_9ACTN</name>
<evidence type="ECO:0000313" key="3">
    <source>
        <dbReference type="Proteomes" id="UP001501509"/>
    </source>
</evidence>
<accession>A0ABP6CDZ9</accession>
<dbReference type="EMBL" id="BAAATD010000008">
    <property type="protein sequence ID" value="GAA2616064.1"/>
    <property type="molecule type" value="Genomic_DNA"/>
</dbReference>
<evidence type="ECO:0000259" key="1">
    <source>
        <dbReference type="Pfam" id="PF21806"/>
    </source>
</evidence>
<organism evidence="2 3">
    <name type="scientific">Actinomadura fulvescens</name>
    <dbReference type="NCBI Taxonomy" id="46160"/>
    <lineage>
        <taxon>Bacteria</taxon>
        <taxon>Bacillati</taxon>
        <taxon>Actinomycetota</taxon>
        <taxon>Actinomycetes</taxon>
        <taxon>Streptosporangiales</taxon>
        <taxon>Thermomonosporaceae</taxon>
        <taxon>Actinomadura</taxon>
    </lineage>
</organism>
<sequence length="172" mass="19607">MELISTERRNELIDSASLILKLELRDAYAVDAVLLDAWRAGDPQGVVSSFVESWADGVREDFERGQRTRRIRVVSEPLSEYQRYLFDVQTPAVEAGEDIRWLPRRLTSSLLLPGNDMFVLDGDCLVFNVLGGDNQRAEIQFSDDPAMVKSCRDAFEAAWSVSIRHREYRPTP</sequence>
<protein>
    <recommendedName>
        <fullName evidence="1">DUF6879 domain-containing protein</fullName>
    </recommendedName>
</protein>
<dbReference type="InterPro" id="IPR049244">
    <property type="entry name" value="DUF6879"/>
</dbReference>
<dbReference type="RefSeq" id="WP_344545713.1">
    <property type="nucleotide sequence ID" value="NZ_BAAATD010000008.1"/>
</dbReference>
<dbReference type="Pfam" id="PF21806">
    <property type="entry name" value="DUF6879"/>
    <property type="match status" value="1"/>
</dbReference>
<proteinExistence type="predicted"/>
<dbReference type="Proteomes" id="UP001501509">
    <property type="component" value="Unassembled WGS sequence"/>
</dbReference>
<comment type="caution">
    <text evidence="2">The sequence shown here is derived from an EMBL/GenBank/DDBJ whole genome shotgun (WGS) entry which is preliminary data.</text>
</comment>
<feature type="domain" description="DUF6879" evidence="1">
    <location>
        <begin position="17"/>
        <end position="169"/>
    </location>
</feature>
<keyword evidence="3" id="KW-1185">Reference proteome</keyword>
<gene>
    <name evidence="2" type="ORF">GCM10010411_58910</name>
</gene>
<evidence type="ECO:0000313" key="2">
    <source>
        <dbReference type="EMBL" id="GAA2616064.1"/>
    </source>
</evidence>
<reference evidence="3" key="1">
    <citation type="journal article" date="2019" name="Int. J. Syst. Evol. Microbiol.">
        <title>The Global Catalogue of Microorganisms (GCM) 10K type strain sequencing project: providing services to taxonomists for standard genome sequencing and annotation.</title>
        <authorList>
            <consortium name="The Broad Institute Genomics Platform"/>
            <consortium name="The Broad Institute Genome Sequencing Center for Infectious Disease"/>
            <person name="Wu L."/>
            <person name="Ma J."/>
        </authorList>
    </citation>
    <scope>NUCLEOTIDE SEQUENCE [LARGE SCALE GENOMIC DNA]</scope>
    <source>
        <strain evidence="3">JCM 6833</strain>
    </source>
</reference>